<feature type="transmembrane region" description="Helical" evidence="1">
    <location>
        <begin position="203"/>
        <end position="226"/>
    </location>
</feature>
<keyword evidence="1" id="KW-1133">Transmembrane helix</keyword>
<feature type="transmembrane region" description="Helical" evidence="1">
    <location>
        <begin position="12"/>
        <end position="31"/>
    </location>
</feature>
<keyword evidence="1" id="KW-0472">Membrane</keyword>
<feature type="transmembrane region" description="Helical" evidence="1">
    <location>
        <begin position="172"/>
        <end position="191"/>
    </location>
</feature>
<comment type="caution">
    <text evidence="2">The sequence shown here is derived from an EMBL/GenBank/DDBJ whole genome shotgun (WGS) entry which is preliminary data.</text>
</comment>
<gene>
    <name evidence="2" type="ORF">KZP06_08365</name>
</gene>
<evidence type="ECO:0000256" key="1">
    <source>
        <dbReference type="SAM" id="Phobius"/>
    </source>
</evidence>
<proteinExistence type="predicted"/>
<keyword evidence="1" id="KW-0812">Transmembrane</keyword>
<organism evidence="2 3">
    <name type="scientific">Bifidobacterium pseudocatenulatum</name>
    <dbReference type="NCBI Taxonomy" id="28026"/>
    <lineage>
        <taxon>Bacteria</taxon>
        <taxon>Bacillati</taxon>
        <taxon>Actinomycetota</taxon>
        <taxon>Actinomycetes</taxon>
        <taxon>Bifidobacteriales</taxon>
        <taxon>Bifidobacteriaceae</taxon>
        <taxon>Bifidobacterium</taxon>
    </lineage>
</organism>
<sequence>MDISRLRLSTTRLFNCLLCLIGFFSSIPVLRIGDYSIYMWLMGVTVLLLIITGKLRMRTTPLLPFSLVACITFCFSYSTLSEAYRENDLKGLLSILLIFIVSTSLLSGDKDSENVIRGVLAAGKINIIWILLQTLFWNFLKIDLNDLVFNQTLHMVENASQYKASGLVSTGLCWNAGGIAAAIILVAAFAGSQWKVVALISSILTQSSTMIVGVGIVILFFLFQYLFSKRLKNNKIGIGNLFIDMTFIGLIVMLLVFVSKIQDMFNKVMQTSLDRLNMLFNDAQLDSSATAHFDYYSNLPDLIHWMSSKQFLFGYGIDCSGLPYTKLTRQYFSLDSWFLESDIVNTFLGMGIFGIVSLYFFLIYIVIKRWKDARIISIVMVSYIVCGYFYDIQSVTYYWLLFIEFALLNYKGQMTESKKELLK</sequence>
<feature type="transmembrane region" description="Helical" evidence="1">
    <location>
        <begin position="37"/>
        <end position="55"/>
    </location>
</feature>
<dbReference type="AlphaFoldDB" id="A0AAW4TS39"/>
<protein>
    <recommendedName>
        <fullName evidence="4">O-antigen ligase domain-containing protein</fullName>
    </recommendedName>
</protein>
<feature type="transmembrane region" description="Helical" evidence="1">
    <location>
        <begin position="373"/>
        <end position="390"/>
    </location>
</feature>
<dbReference type="EMBL" id="JAHXEI010000008">
    <property type="protein sequence ID" value="MCB4880731.1"/>
    <property type="molecule type" value="Genomic_DNA"/>
</dbReference>
<feature type="transmembrane region" description="Helical" evidence="1">
    <location>
        <begin position="238"/>
        <end position="259"/>
    </location>
</feature>
<feature type="transmembrane region" description="Helical" evidence="1">
    <location>
        <begin position="62"/>
        <end position="80"/>
    </location>
</feature>
<evidence type="ECO:0000313" key="2">
    <source>
        <dbReference type="EMBL" id="MCB4880731.1"/>
    </source>
</evidence>
<accession>A0AAW4TS39</accession>
<evidence type="ECO:0000313" key="3">
    <source>
        <dbReference type="Proteomes" id="UP001197735"/>
    </source>
</evidence>
<feature type="transmembrane region" description="Helical" evidence="1">
    <location>
        <begin position="343"/>
        <end position="366"/>
    </location>
</feature>
<feature type="transmembrane region" description="Helical" evidence="1">
    <location>
        <begin position="92"/>
        <end position="108"/>
    </location>
</feature>
<dbReference type="Proteomes" id="UP001197735">
    <property type="component" value="Unassembled WGS sequence"/>
</dbReference>
<evidence type="ECO:0008006" key="4">
    <source>
        <dbReference type="Google" id="ProtNLM"/>
    </source>
</evidence>
<name>A0AAW4TS39_BIFPS</name>
<reference evidence="2" key="1">
    <citation type="submission" date="2021-07" db="EMBL/GenBank/DDBJ databases">
        <title>Xylan utilisation by Bifidobacterium pseudocatenulatum.</title>
        <authorList>
            <person name="Watanabe Y."/>
        </authorList>
    </citation>
    <scope>NUCLEOTIDE SEQUENCE</scope>
    <source>
        <strain evidence="2">YIT12824</strain>
    </source>
</reference>